<accession>A0AAW8B1Q7</accession>
<dbReference type="AlphaFoldDB" id="A0AAW8B1Q7"/>
<dbReference type="Proteomes" id="UP001178354">
    <property type="component" value="Unassembled WGS sequence"/>
</dbReference>
<keyword evidence="1" id="KW-0676">Redox-active center</keyword>
<evidence type="ECO:0000313" key="3">
    <source>
        <dbReference type="Proteomes" id="UP001178354"/>
    </source>
</evidence>
<comment type="caution">
    <text evidence="2">The sequence shown here is derived from an EMBL/GenBank/DDBJ whole genome shotgun (WGS) entry which is preliminary data.</text>
</comment>
<name>A0AAW8B1Q7_9GAMM</name>
<sequence length="93" mass="10785">MSAKPRIVIVYCPRCHWLLRSAWLAQELLTTFMDDLAEVTLRPSETGGAFEVFLDEQSIWERVRDGGFPDAKELKQRVRDVIDPERSLGHNDR</sequence>
<dbReference type="InterPro" id="IPR011893">
    <property type="entry name" value="Selenoprotein_Rdx-typ"/>
</dbReference>
<keyword evidence="3" id="KW-1185">Reference proteome</keyword>
<dbReference type="Gene3D" id="3.40.30.10">
    <property type="entry name" value="Glutaredoxin"/>
    <property type="match status" value="1"/>
</dbReference>
<protein>
    <submittedName>
        <fullName evidence="2">SelT/SelW/SelH family protein</fullName>
    </submittedName>
</protein>
<evidence type="ECO:0000313" key="2">
    <source>
        <dbReference type="EMBL" id="MDP1520293.1"/>
    </source>
</evidence>
<organism evidence="2 3">
    <name type="scientific">Porticoccus litoralis</name>
    <dbReference type="NCBI Taxonomy" id="434086"/>
    <lineage>
        <taxon>Bacteria</taxon>
        <taxon>Pseudomonadati</taxon>
        <taxon>Pseudomonadota</taxon>
        <taxon>Gammaproteobacteria</taxon>
        <taxon>Cellvibrionales</taxon>
        <taxon>Porticoccaceae</taxon>
        <taxon>Porticoccus</taxon>
    </lineage>
</organism>
<dbReference type="EMBL" id="JAUUUU010000002">
    <property type="protein sequence ID" value="MDP1520293.1"/>
    <property type="molecule type" value="Genomic_DNA"/>
</dbReference>
<reference evidence="2" key="2">
    <citation type="submission" date="2023-08" db="EMBL/GenBank/DDBJ databases">
        <authorList>
            <person name="Luo J."/>
        </authorList>
    </citation>
    <scope>NUCLEOTIDE SEQUENCE</scope>
    <source>
        <strain evidence="2">DSM 25064</strain>
    </source>
</reference>
<proteinExistence type="predicted"/>
<gene>
    <name evidence="2" type="ORF">Q8A57_04855</name>
</gene>
<reference evidence="2" key="1">
    <citation type="journal article" date="2010" name="Int. J. Syst. Evol. Microbiol.">
        <title>Porticoccus litoralis gen. nov., sp. nov., a gammaproteobacterium isolated from the Yellow Sea.</title>
        <authorList>
            <person name="Oh H.M."/>
            <person name="Kim H."/>
            <person name="Kim K.M."/>
            <person name="Min G.S."/>
            <person name="Cho J.C."/>
        </authorList>
    </citation>
    <scope>NUCLEOTIDE SEQUENCE</scope>
    <source>
        <strain evidence="2">DSM 25064</strain>
    </source>
</reference>
<dbReference type="Pfam" id="PF10262">
    <property type="entry name" value="Rdx"/>
    <property type="match status" value="1"/>
</dbReference>
<dbReference type="SUPFAM" id="SSF52833">
    <property type="entry name" value="Thioredoxin-like"/>
    <property type="match status" value="1"/>
</dbReference>
<dbReference type="RefSeq" id="WP_305169859.1">
    <property type="nucleotide sequence ID" value="NZ_JAUUUU010000002.1"/>
</dbReference>
<evidence type="ECO:0000256" key="1">
    <source>
        <dbReference type="ARBA" id="ARBA00023284"/>
    </source>
</evidence>
<dbReference type="PANTHER" id="PTHR36417">
    <property type="entry name" value="SELENOPROTEIN DOMAIN PROTEIN (AFU_ORTHOLOGUE AFUA_1G05220)"/>
    <property type="match status" value="1"/>
</dbReference>
<dbReference type="NCBIfam" id="TIGR02174">
    <property type="entry name" value="CXXU_selWTH"/>
    <property type="match status" value="1"/>
</dbReference>
<dbReference type="PANTHER" id="PTHR36417:SF2">
    <property type="entry name" value="SELENOPROTEIN DOMAIN PROTEIN (AFU_ORTHOLOGUE AFUA_1G05220)"/>
    <property type="match status" value="1"/>
</dbReference>
<dbReference type="InterPro" id="IPR036249">
    <property type="entry name" value="Thioredoxin-like_sf"/>
</dbReference>